<dbReference type="Proteomes" id="UP000472272">
    <property type="component" value="Chromosome 6"/>
</dbReference>
<sequence>MKARLFLVFFLMGLLTICAELPSAAGQQVRPGQCPPIKGPGTCAISCQSDESCGPGSKCCSTGCGFACKRVVEVHPGRCPRRTGPGLCAEFCTGDASCSPEQKCCSNGCGHECMTAIKDQPQHPDSSASCIRNSTMKARLFLVFFLMGLLTICVELPSAAGQQVRPGQCPPIKGPGTCAISCQSDESCGPGSKCCSTGCGFACKRVVEVHPGRCPRPTGAGLCVERCKGDASCSPEQKCCSNGCGHECMRAIKG</sequence>
<dbReference type="GO" id="GO:0005615">
    <property type="term" value="C:extracellular space"/>
    <property type="evidence" value="ECO:0007669"/>
    <property type="project" value="TreeGrafter"/>
</dbReference>
<feature type="domain" description="WAP" evidence="6">
    <location>
        <begin position="162"/>
        <end position="206"/>
    </location>
</feature>
<feature type="domain" description="WAP" evidence="6">
    <location>
        <begin position="27"/>
        <end position="71"/>
    </location>
</feature>
<dbReference type="GO" id="GO:0045087">
    <property type="term" value="P:innate immune response"/>
    <property type="evidence" value="ECO:0007669"/>
    <property type="project" value="TreeGrafter"/>
</dbReference>
<dbReference type="PANTHER" id="PTHR19441">
    <property type="entry name" value="WHEY ACDIC PROTEIN WAP"/>
    <property type="match status" value="1"/>
</dbReference>
<evidence type="ECO:0000256" key="2">
    <source>
        <dbReference type="ARBA" id="ARBA00022729"/>
    </source>
</evidence>
<dbReference type="PANTHER" id="PTHR19441:SF95">
    <property type="entry name" value="PERLWAPIN ISOFORM X1"/>
    <property type="match status" value="1"/>
</dbReference>
<dbReference type="Gene3D" id="4.10.75.10">
    <property type="entry name" value="Elafin-like"/>
    <property type="match status" value="4"/>
</dbReference>
<keyword evidence="8" id="KW-1185">Reference proteome</keyword>
<dbReference type="InterPro" id="IPR036645">
    <property type="entry name" value="Elafin-like_sf"/>
</dbReference>
<comment type="similarity">
    <text evidence="4">Belongs to the venom waprin family.</text>
</comment>
<evidence type="ECO:0000313" key="8">
    <source>
        <dbReference type="Proteomes" id="UP000472272"/>
    </source>
</evidence>
<keyword evidence="3" id="KW-0044">Antibiotic</keyword>
<dbReference type="Pfam" id="PF00095">
    <property type="entry name" value="WAP"/>
    <property type="match status" value="4"/>
</dbReference>
<feature type="domain" description="WAP" evidence="6">
    <location>
        <begin position="207"/>
        <end position="252"/>
    </location>
</feature>
<evidence type="ECO:0000256" key="5">
    <source>
        <dbReference type="SAM" id="SignalP"/>
    </source>
</evidence>
<reference evidence="7" key="2">
    <citation type="submission" date="2025-05" db="UniProtKB">
        <authorList>
            <consortium name="Ensembl"/>
        </authorList>
    </citation>
    <scope>IDENTIFICATION</scope>
</reference>
<feature type="domain" description="WAP" evidence="6">
    <location>
        <begin position="72"/>
        <end position="117"/>
    </location>
</feature>
<dbReference type="InterPro" id="IPR050514">
    <property type="entry name" value="WAP_four-disulfide_core"/>
</dbReference>
<name>A0A670IHB4_PODMU</name>
<dbReference type="AlphaFoldDB" id="A0A670IHB4"/>
<keyword evidence="2 5" id="KW-0732">Signal</keyword>
<dbReference type="OMA" id="HVKAGEC"/>
<dbReference type="Ensembl" id="ENSPMRT00000011771.1">
    <property type="protein sequence ID" value="ENSPMRP00000011021.1"/>
    <property type="gene ID" value="ENSPMRG00000007340.1"/>
</dbReference>
<dbReference type="GO" id="GO:0004867">
    <property type="term" value="F:serine-type endopeptidase inhibitor activity"/>
    <property type="evidence" value="ECO:0007669"/>
    <property type="project" value="TreeGrafter"/>
</dbReference>
<dbReference type="InterPro" id="IPR008197">
    <property type="entry name" value="WAP_dom"/>
</dbReference>
<dbReference type="PROSITE" id="PS51390">
    <property type="entry name" value="WAP"/>
    <property type="match status" value="4"/>
</dbReference>
<evidence type="ECO:0000259" key="6">
    <source>
        <dbReference type="PROSITE" id="PS51390"/>
    </source>
</evidence>
<dbReference type="GO" id="GO:0019731">
    <property type="term" value="P:antibacterial humoral response"/>
    <property type="evidence" value="ECO:0007669"/>
    <property type="project" value="TreeGrafter"/>
</dbReference>
<dbReference type="Ensembl" id="ENSPMRT00000011765.1">
    <property type="protein sequence ID" value="ENSPMRP00000011016.1"/>
    <property type="gene ID" value="ENSPMRG00000007340.1"/>
</dbReference>
<dbReference type="GeneTree" id="ENSGT00940000165527"/>
<dbReference type="PRINTS" id="PR00003">
    <property type="entry name" value="4DISULPHCORE"/>
</dbReference>
<dbReference type="SMART" id="SM00217">
    <property type="entry name" value="WAP"/>
    <property type="match status" value="4"/>
</dbReference>
<feature type="chain" id="PRO_5044625052" description="WAP domain-containing protein" evidence="5">
    <location>
        <begin position="27"/>
        <end position="254"/>
    </location>
</feature>
<feature type="signal peptide" evidence="5">
    <location>
        <begin position="1"/>
        <end position="26"/>
    </location>
</feature>
<reference evidence="7 8" key="1">
    <citation type="journal article" date="2019" name="Proc. Natl. Acad. Sci. U.S.A.">
        <title>Regulatory changes in pterin and carotenoid genes underlie balanced color polymorphisms in the wall lizard.</title>
        <authorList>
            <person name="Andrade P."/>
            <person name="Pinho C."/>
            <person name="Perez I de Lanuza G."/>
            <person name="Afonso S."/>
            <person name="Brejcha J."/>
            <person name="Rubin C.J."/>
            <person name="Wallerman O."/>
            <person name="Pereira P."/>
            <person name="Sabatino S.J."/>
            <person name="Bellati A."/>
            <person name="Pellitteri-Rosa D."/>
            <person name="Bosakova Z."/>
            <person name="Bunikis I."/>
            <person name="Carretero M.A."/>
            <person name="Feiner N."/>
            <person name="Marsik P."/>
            <person name="Pauperio F."/>
            <person name="Salvi D."/>
            <person name="Soler L."/>
            <person name="While G.M."/>
            <person name="Uller T."/>
            <person name="Font E."/>
            <person name="Andersson L."/>
            <person name="Carneiro M."/>
        </authorList>
    </citation>
    <scope>NUCLEOTIDE SEQUENCE</scope>
</reference>
<protein>
    <recommendedName>
        <fullName evidence="6">WAP domain-containing protein</fullName>
    </recommendedName>
</protein>
<evidence type="ECO:0000256" key="1">
    <source>
        <dbReference type="ARBA" id="ARBA00022529"/>
    </source>
</evidence>
<dbReference type="SUPFAM" id="SSF57256">
    <property type="entry name" value="Elafin-like"/>
    <property type="match status" value="4"/>
</dbReference>
<proteinExistence type="inferred from homology"/>
<accession>A0A670IHB4</accession>
<keyword evidence="1" id="KW-0929">Antimicrobial</keyword>
<evidence type="ECO:0000256" key="3">
    <source>
        <dbReference type="ARBA" id="ARBA00023022"/>
    </source>
</evidence>
<evidence type="ECO:0000313" key="7">
    <source>
        <dbReference type="Ensembl" id="ENSPMRP00000011016.1"/>
    </source>
</evidence>
<organism evidence="7 8">
    <name type="scientific">Podarcis muralis</name>
    <name type="common">Wall lizard</name>
    <name type="synonym">Lacerta muralis</name>
    <dbReference type="NCBI Taxonomy" id="64176"/>
    <lineage>
        <taxon>Eukaryota</taxon>
        <taxon>Metazoa</taxon>
        <taxon>Chordata</taxon>
        <taxon>Craniata</taxon>
        <taxon>Vertebrata</taxon>
        <taxon>Euteleostomi</taxon>
        <taxon>Lepidosauria</taxon>
        <taxon>Squamata</taxon>
        <taxon>Bifurcata</taxon>
        <taxon>Unidentata</taxon>
        <taxon>Episquamata</taxon>
        <taxon>Laterata</taxon>
        <taxon>Lacertibaenia</taxon>
        <taxon>Lacertidae</taxon>
        <taxon>Podarcis</taxon>
    </lineage>
</organism>
<evidence type="ECO:0000256" key="4">
    <source>
        <dbReference type="ARBA" id="ARBA00035122"/>
    </source>
</evidence>